<reference evidence="2" key="1">
    <citation type="journal article" date="2020" name="Fungal Divers.">
        <title>Resolving the Mortierellaceae phylogeny through synthesis of multi-gene phylogenetics and phylogenomics.</title>
        <authorList>
            <person name="Vandepol N."/>
            <person name="Liber J."/>
            <person name="Desiro A."/>
            <person name="Na H."/>
            <person name="Kennedy M."/>
            <person name="Barry K."/>
            <person name="Grigoriev I.V."/>
            <person name="Miller A.N."/>
            <person name="O'Donnell K."/>
            <person name="Stajich J.E."/>
            <person name="Bonito G."/>
        </authorList>
    </citation>
    <scope>NUCLEOTIDE SEQUENCE</scope>
    <source>
        <strain evidence="2">BC1065</strain>
    </source>
</reference>
<dbReference type="AlphaFoldDB" id="A0A9P6QJ53"/>
<protein>
    <submittedName>
        <fullName evidence="2">Uncharacterized protein</fullName>
    </submittedName>
</protein>
<dbReference type="Proteomes" id="UP000807716">
    <property type="component" value="Unassembled WGS sequence"/>
</dbReference>
<keyword evidence="3" id="KW-1185">Reference proteome</keyword>
<gene>
    <name evidence="2" type="ORF">DFQ27_000976</name>
</gene>
<organism evidence="2 3">
    <name type="scientific">Actinomortierella ambigua</name>
    <dbReference type="NCBI Taxonomy" id="1343610"/>
    <lineage>
        <taxon>Eukaryota</taxon>
        <taxon>Fungi</taxon>
        <taxon>Fungi incertae sedis</taxon>
        <taxon>Mucoromycota</taxon>
        <taxon>Mortierellomycotina</taxon>
        <taxon>Mortierellomycetes</taxon>
        <taxon>Mortierellales</taxon>
        <taxon>Mortierellaceae</taxon>
        <taxon>Actinomortierella</taxon>
    </lineage>
</organism>
<evidence type="ECO:0000256" key="1">
    <source>
        <dbReference type="SAM" id="SignalP"/>
    </source>
</evidence>
<evidence type="ECO:0000313" key="2">
    <source>
        <dbReference type="EMBL" id="KAG0270012.1"/>
    </source>
</evidence>
<sequence>MASRMTLLQHLAAVLATRYRIVHADTGLVVASDSYALSLRPASGKGELWDTPWPVNGTDIIRVKFRDVDKGLFVFVRFPEKMITLQPKVASSWLINNLGEGRVSIRLQSEPLFWTPRDGKVGLAKRSMATTSQEWQLITVQ</sequence>
<feature type="chain" id="PRO_5040269093" evidence="1">
    <location>
        <begin position="25"/>
        <end position="141"/>
    </location>
</feature>
<dbReference type="EMBL" id="JAAAJB010000013">
    <property type="protein sequence ID" value="KAG0270012.1"/>
    <property type="molecule type" value="Genomic_DNA"/>
</dbReference>
<proteinExistence type="predicted"/>
<accession>A0A9P6QJ53</accession>
<feature type="signal peptide" evidence="1">
    <location>
        <begin position="1"/>
        <end position="24"/>
    </location>
</feature>
<comment type="caution">
    <text evidence="2">The sequence shown here is derived from an EMBL/GenBank/DDBJ whole genome shotgun (WGS) entry which is preliminary data.</text>
</comment>
<keyword evidence="1" id="KW-0732">Signal</keyword>
<evidence type="ECO:0000313" key="3">
    <source>
        <dbReference type="Proteomes" id="UP000807716"/>
    </source>
</evidence>
<name>A0A9P6QJ53_9FUNG</name>